<protein>
    <submittedName>
        <fullName evidence="5">KIND domain-containing protein</fullName>
    </submittedName>
</protein>
<gene>
    <name evidence="3" type="ORF">GPUH_LOCUS18595</name>
</gene>
<evidence type="ECO:0000313" key="4">
    <source>
        <dbReference type="Proteomes" id="UP000271098"/>
    </source>
</evidence>
<keyword evidence="1" id="KW-0677">Repeat</keyword>
<organism evidence="5">
    <name type="scientific">Gongylonema pulchrum</name>
    <dbReference type="NCBI Taxonomy" id="637853"/>
    <lineage>
        <taxon>Eukaryota</taxon>
        <taxon>Metazoa</taxon>
        <taxon>Ecdysozoa</taxon>
        <taxon>Nematoda</taxon>
        <taxon>Chromadorea</taxon>
        <taxon>Rhabditida</taxon>
        <taxon>Spirurina</taxon>
        <taxon>Spiruromorpha</taxon>
        <taxon>Spiruroidea</taxon>
        <taxon>Gongylonematidae</taxon>
        <taxon>Gongylonema</taxon>
    </lineage>
</organism>
<dbReference type="AlphaFoldDB" id="A0A183ECA4"/>
<proteinExistence type="predicted"/>
<accession>A0A183ECA4</accession>
<reference evidence="5" key="1">
    <citation type="submission" date="2016-06" db="UniProtKB">
        <authorList>
            <consortium name="WormBaseParasite"/>
        </authorList>
    </citation>
    <scope>IDENTIFICATION</scope>
</reference>
<dbReference type="WBParaSite" id="GPUH_0001862001-mRNA-1">
    <property type="protein sequence ID" value="GPUH_0001862001-mRNA-1"/>
    <property type="gene ID" value="GPUH_0001862001"/>
</dbReference>
<dbReference type="OrthoDB" id="5829513at2759"/>
<dbReference type="Proteomes" id="UP000271098">
    <property type="component" value="Unassembled WGS sequence"/>
</dbReference>
<dbReference type="PROSITE" id="PS51377">
    <property type="entry name" value="KIND"/>
    <property type="match status" value="1"/>
</dbReference>
<evidence type="ECO:0000259" key="2">
    <source>
        <dbReference type="PROSITE" id="PS51377"/>
    </source>
</evidence>
<feature type="domain" description="KIND" evidence="2">
    <location>
        <begin position="1"/>
        <end position="116"/>
    </location>
</feature>
<name>A0A183ECA4_9BILA</name>
<dbReference type="InterPro" id="IPR011019">
    <property type="entry name" value="KIND_dom"/>
</dbReference>
<sequence length="116" mass="12607">MCIFQIKPVSRDEVSAEYLPPEMKDGNTDIDPGAVHVFCLGEVLRFAGAAESGNADLFSMLNVMTVAHVATRPSVTRLGQMAKNKLAIQNPRALLAEMYILVMGDEAEDIDDVSHS</sequence>
<evidence type="ECO:0000313" key="5">
    <source>
        <dbReference type="WBParaSite" id="GPUH_0001862001-mRNA-1"/>
    </source>
</evidence>
<reference evidence="3 4" key="2">
    <citation type="submission" date="2018-11" db="EMBL/GenBank/DDBJ databases">
        <authorList>
            <consortium name="Pathogen Informatics"/>
        </authorList>
    </citation>
    <scope>NUCLEOTIDE SEQUENCE [LARGE SCALE GENOMIC DNA]</scope>
</reference>
<keyword evidence="4" id="KW-1185">Reference proteome</keyword>
<dbReference type="EMBL" id="UYRT01087041">
    <property type="protein sequence ID" value="VDN32086.1"/>
    <property type="molecule type" value="Genomic_DNA"/>
</dbReference>
<evidence type="ECO:0000256" key="1">
    <source>
        <dbReference type="ARBA" id="ARBA00022737"/>
    </source>
</evidence>
<evidence type="ECO:0000313" key="3">
    <source>
        <dbReference type="EMBL" id="VDN32086.1"/>
    </source>
</evidence>